<dbReference type="Gene3D" id="1.50.10.10">
    <property type="match status" value="1"/>
</dbReference>
<evidence type="ECO:0000313" key="3">
    <source>
        <dbReference type="EMBL" id="EOA39596.1"/>
    </source>
</evidence>
<dbReference type="FunFam" id="1.50.10.10:FF:000006">
    <property type="entry name" value="Non-lysosomal glucosylceramidase"/>
    <property type="match status" value="1"/>
</dbReference>
<dbReference type="GO" id="GO:0008422">
    <property type="term" value="F:beta-glucosidase activity"/>
    <property type="evidence" value="ECO:0007669"/>
    <property type="project" value="TreeGrafter"/>
</dbReference>
<dbReference type="KEGG" id="crb:17897147"/>
<organism evidence="3 4">
    <name type="scientific">Capsella rubella</name>
    <dbReference type="NCBI Taxonomy" id="81985"/>
    <lineage>
        <taxon>Eukaryota</taxon>
        <taxon>Viridiplantae</taxon>
        <taxon>Streptophyta</taxon>
        <taxon>Embryophyta</taxon>
        <taxon>Tracheophyta</taxon>
        <taxon>Spermatophyta</taxon>
        <taxon>Magnoliopsida</taxon>
        <taxon>eudicotyledons</taxon>
        <taxon>Gunneridae</taxon>
        <taxon>Pentapetalae</taxon>
        <taxon>rosids</taxon>
        <taxon>malvids</taxon>
        <taxon>Brassicales</taxon>
        <taxon>Brassicaceae</taxon>
        <taxon>Camelineae</taxon>
        <taxon>Capsella</taxon>
    </lineage>
</organism>
<dbReference type="Pfam" id="PF12215">
    <property type="entry name" value="Glyco_hydr_116N"/>
    <property type="match status" value="1"/>
</dbReference>
<dbReference type="GO" id="GO:0006680">
    <property type="term" value="P:glucosylceramide catabolic process"/>
    <property type="evidence" value="ECO:0007669"/>
    <property type="project" value="InterPro"/>
</dbReference>
<dbReference type="STRING" id="81985.R0GUW5"/>
<dbReference type="EMBL" id="KB870805">
    <property type="protein sequence ID" value="EOA39596.1"/>
    <property type="molecule type" value="Genomic_DNA"/>
</dbReference>
<dbReference type="InterPro" id="IPR052566">
    <property type="entry name" value="Non-lysos_glucosylceramidase"/>
</dbReference>
<dbReference type="InterPro" id="IPR008928">
    <property type="entry name" value="6-hairpin_glycosidase_sf"/>
</dbReference>
<proteinExistence type="predicted"/>
<dbReference type="AlphaFoldDB" id="R0GUW5"/>
<gene>
    <name evidence="3" type="ORF">CARUB_v10008221mg</name>
</gene>
<reference evidence="4" key="1">
    <citation type="journal article" date="2013" name="Nat. Genet.">
        <title>The Capsella rubella genome and the genomic consequences of rapid mating system evolution.</title>
        <authorList>
            <person name="Slotte T."/>
            <person name="Hazzouri K.M."/>
            <person name="Agren J.A."/>
            <person name="Koenig D."/>
            <person name="Maumus F."/>
            <person name="Guo Y.L."/>
            <person name="Steige K."/>
            <person name="Platts A.E."/>
            <person name="Escobar J.S."/>
            <person name="Newman L.K."/>
            <person name="Wang W."/>
            <person name="Mandakova T."/>
            <person name="Vello E."/>
            <person name="Smith L.M."/>
            <person name="Henz S.R."/>
            <person name="Steffen J."/>
            <person name="Takuno S."/>
            <person name="Brandvain Y."/>
            <person name="Coop G."/>
            <person name="Andolfatto P."/>
            <person name="Hu T.T."/>
            <person name="Blanchette M."/>
            <person name="Clark R.M."/>
            <person name="Quesneville H."/>
            <person name="Nordborg M."/>
            <person name="Gaut B.S."/>
            <person name="Lysak M.A."/>
            <person name="Jenkins J."/>
            <person name="Grimwood J."/>
            <person name="Chapman J."/>
            <person name="Prochnik S."/>
            <person name="Shu S."/>
            <person name="Rokhsar D."/>
            <person name="Schmutz J."/>
            <person name="Weigel D."/>
            <person name="Wright S.I."/>
        </authorList>
    </citation>
    <scope>NUCLEOTIDE SEQUENCE [LARGE SCALE GENOMIC DNA]</scope>
    <source>
        <strain evidence="4">cv. Monte Gargano</strain>
    </source>
</reference>
<accession>R0GUW5</accession>
<dbReference type="GO" id="GO:0004348">
    <property type="term" value="F:glucosylceramidase activity"/>
    <property type="evidence" value="ECO:0007669"/>
    <property type="project" value="InterPro"/>
</dbReference>
<feature type="domain" description="Glycosyl-hydrolase family 116 catalytic region" evidence="1">
    <location>
        <begin position="525"/>
        <end position="885"/>
    </location>
</feature>
<evidence type="ECO:0000313" key="4">
    <source>
        <dbReference type="Proteomes" id="UP000029121"/>
    </source>
</evidence>
<evidence type="ECO:0000259" key="1">
    <source>
        <dbReference type="Pfam" id="PF04685"/>
    </source>
</evidence>
<evidence type="ECO:0000259" key="2">
    <source>
        <dbReference type="Pfam" id="PF12215"/>
    </source>
</evidence>
<dbReference type="Proteomes" id="UP000029121">
    <property type="component" value="Unassembled WGS sequence"/>
</dbReference>
<name>R0GUW5_9BRAS</name>
<dbReference type="PIRSF" id="PIRSF028944">
    <property type="entry name" value="Beta_gluc_GBA2"/>
    <property type="match status" value="1"/>
</dbReference>
<protein>
    <recommendedName>
        <fullName evidence="5">Glucosylceramidase</fullName>
    </recommendedName>
</protein>
<feature type="domain" description="Glycosyl-hydrolase family 116 N-terminal" evidence="2">
    <location>
        <begin position="87"/>
        <end position="413"/>
    </location>
</feature>
<keyword evidence="4" id="KW-1185">Reference proteome</keyword>
<sequence>FIIPKMQNVSEDQNQMVTNDKLPPFSWERKLNSQAKTPSEFKLSKRDHLHLFPLGYRLWRHTKEEAAKGRASIFDIFRKHHITGDHGVPLGGIGAGSIGRSYKGEFQQFKLFPKVCEEAPILTNQFSAFVSRPGGVKHSTVLCPTKPQVIKDNGGYLCKGQAPNIGIESWDWNMTGEKSTYHALYPRSWTVYDGEPDPELRIVSRQVSPFIPHNYEESSLPVSVFNFTVTNTGAEQAIVTLLFTWENSVGGASGLTGQHFNSTMKAKDGVHAVALQHKTANGHPPVSYAIAAKETEDVRVSSCPCFIVSGTTPNKITAGDMWDEIKKNASFDKLTSNACFPSKPGTSIGAAIAAKVKVPPGCDRTVTFSLSWDCPEARFDEKTYHRRYTRFYGSLGNAAVAMAHDALLNFSEWETQIEEWQAPILSDTTLPEWYRVTLFNELYYFNSGGTMWTDGLPPKQSLDSIGRRKISLSISTIDNTDPDQNNIALDILGRIDAVCSQIHAPFSSNAALGTSMIQNSVENIGQFLYLEGTQYLMYNTYDVHFYSSFALLMLFPKLELSIQRDFAAAVLMHDSSRKQVMSSGEFVTRKVLGAVPHDIGLNDPWFEVNAYNLFNTNRWKDLNSKFVLQVYRDVVATGDLNFAKAVWPSVYTAIAYLDQFDKDGDGMIENEGFPDQTYDAWSCSGVSAYCGGLWVAALQAGSALAREIGDNGAAVYFNAKYEKARSVYEKLWNGSYFNYDNSKSGSSSSILADQMAGQWYARACGLKPIAKEEWIKKALETVYDFNVMKVKEGTRGAVNGMLPDGRVDTSTMVSREVWAGTTYSVAACMIQEGLSDKGFKTASGIYEAAWSDRGLGCSFQTPEAWTTNDEYRSLCYMRPLAIWGIQWAHTMPQPKREQEQSLRPQEEEETSVLFQQHAGFIKVAHYLKNTKGKDHRNRLQTTYETFLRLIRL</sequence>
<dbReference type="Pfam" id="PF04685">
    <property type="entry name" value="DUF608"/>
    <property type="match status" value="1"/>
</dbReference>
<dbReference type="GO" id="GO:0016020">
    <property type="term" value="C:membrane"/>
    <property type="evidence" value="ECO:0007669"/>
    <property type="project" value="InterPro"/>
</dbReference>
<feature type="non-terminal residue" evidence="3">
    <location>
        <position position="1"/>
    </location>
</feature>
<dbReference type="OrthoDB" id="730489at2759"/>
<dbReference type="InterPro" id="IPR012341">
    <property type="entry name" value="6hp_glycosidase-like_sf"/>
</dbReference>
<dbReference type="InterPro" id="IPR014551">
    <property type="entry name" value="B_Glucosidase_GBA2-typ"/>
</dbReference>
<dbReference type="InterPro" id="IPR024462">
    <property type="entry name" value="GH116_N"/>
</dbReference>
<dbReference type="InterPro" id="IPR006775">
    <property type="entry name" value="GH116_catalytic"/>
</dbReference>
<dbReference type="SUPFAM" id="SSF48208">
    <property type="entry name" value="Six-hairpin glycosidases"/>
    <property type="match status" value="1"/>
</dbReference>
<evidence type="ECO:0008006" key="5">
    <source>
        <dbReference type="Google" id="ProtNLM"/>
    </source>
</evidence>
<dbReference type="PANTHER" id="PTHR12654:SF25">
    <property type="entry name" value="NON-LYSOSOMAL GLUCOSYLCERAMIDASE"/>
    <property type="match status" value="1"/>
</dbReference>
<dbReference type="GO" id="GO:0005975">
    <property type="term" value="P:carbohydrate metabolic process"/>
    <property type="evidence" value="ECO:0007669"/>
    <property type="project" value="InterPro"/>
</dbReference>
<dbReference type="eggNOG" id="KOG2119">
    <property type="taxonomic scope" value="Eukaryota"/>
</dbReference>
<dbReference type="PANTHER" id="PTHR12654">
    <property type="entry name" value="BILE ACID BETA-GLUCOSIDASE-RELATED"/>
    <property type="match status" value="1"/>
</dbReference>